<evidence type="ECO:0000313" key="1">
    <source>
        <dbReference type="EMBL" id="MQL70757.1"/>
    </source>
</evidence>
<name>A0A843TKZ5_COLES</name>
<gene>
    <name evidence="1" type="ORF">Taro_003073</name>
</gene>
<comment type="caution">
    <text evidence="1">The sequence shown here is derived from an EMBL/GenBank/DDBJ whole genome shotgun (WGS) entry which is preliminary data.</text>
</comment>
<dbReference type="AlphaFoldDB" id="A0A843TKZ5"/>
<reference evidence="1" key="1">
    <citation type="submission" date="2017-07" db="EMBL/GenBank/DDBJ databases">
        <title>Taro Niue Genome Assembly and Annotation.</title>
        <authorList>
            <person name="Atibalentja N."/>
            <person name="Keating K."/>
            <person name="Fields C.J."/>
        </authorList>
    </citation>
    <scope>NUCLEOTIDE SEQUENCE</scope>
    <source>
        <strain evidence="1">Niue_2</strain>
        <tissue evidence="1">Leaf</tissue>
    </source>
</reference>
<dbReference type="Proteomes" id="UP000652761">
    <property type="component" value="Unassembled WGS sequence"/>
</dbReference>
<dbReference type="EMBL" id="NMUH01000078">
    <property type="protein sequence ID" value="MQL70757.1"/>
    <property type="molecule type" value="Genomic_DNA"/>
</dbReference>
<accession>A0A843TKZ5</accession>
<protein>
    <submittedName>
        <fullName evidence="1">Uncharacterized protein</fullName>
    </submittedName>
</protein>
<organism evidence="1 2">
    <name type="scientific">Colocasia esculenta</name>
    <name type="common">Wild taro</name>
    <name type="synonym">Arum esculentum</name>
    <dbReference type="NCBI Taxonomy" id="4460"/>
    <lineage>
        <taxon>Eukaryota</taxon>
        <taxon>Viridiplantae</taxon>
        <taxon>Streptophyta</taxon>
        <taxon>Embryophyta</taxon>
        <taxon>Tracheophyta</taxon>
        <taxon>Spermatophyta</taxon>
        <taxon>Magnoliopsida</taxon>
        <taxon>Liliopsida</taxon>
        <taxon>Araceae</taxon>
        <taxon>Aroideae</taxon>
        <taxon>Colocasieae</taxon>
        <taxon>Colocasia</taxon>
    </lineage>
</organism>
<proteinExistence type="predicted"/>
<evidence type="ECO:0000313" key="2">
    <source>
        <dbReference type="Proteomes" id="UP000652761"/>
    </source>
</evidence>
<keyword evidence="2" id="KW-1185">Reference proteome</keyword>
<sequence>MWPFTSLAAFGISDLKLPRFLQNPFRKRISNGETGVPVLEEDIVWSDFDQWRAVVGAVPRLRRTRRGMRRGVSSRPQHPRVPRHFLHHHLWTMAQAPALVPQEHGHGGPSIM</sequence>